<keyword evidence="2" id="KW-0677">Repeat</keyword>
<keyword evidence="3 5" id="KW-0863">Zinc-finger</keyword>
<dbReference type="OrthoDB" id="3214149at2759"/>
<dbReference type="SUPFAM" id="SSF57667">
    <property type="entry name" value="beta-beta-alpha zinc fingers"/>
    <property type="match status" value="1"/>
</dbReference>
<dbReference type="InterPro" id="IPR050329">
    <property type="entry name" value="GLI_C2H2-zinc-finger"/>
</dbReference>
<dbReference type="GeneID" id="26841342"/>
<protein>
    <recommendedName>
        <fullName evidence="7">C2H2-type domain-containing protein</fullName>
    </recommendedName>
</protein>
<dbReference type="InterPro" id="IPR056436">
    <property type="entry name" value="Znf-C2H2_ZIC1-5/GLI1-3-like"/>
</dbReference>
<evidence type="ECO:0000256" key="2">
    <source>
        <dbReference type="ARBA" id="ARBA00022737"/>
    </source>
</evidence>
<name>A0A0V1PUN8_9ASCO</name>
<feature type="compositionally biased region" description="Low complexity" evidence="6">
    <location>
        <begin position="46"/>
        <end position="60"/>
    </location>
</feature>
<dbReference type="PANTHER" id="PTHR19818:SF137">
    <property type="entry name" value="INO80 COMPLEX SUBUNIT 1"/>
    <property type="match status" value="1"/>
</dbReference>
<evidence type="ECO:0000256" key="5">
    <source>
        <dbReference type="PROSITE-ProRule" id="PRU00042"/>
    </source>
</evidence>
<dbReference type="EMBL" id="LMYN01000113">
    <property type="protein sequence ID" value="KRZ99925.1"/>
    <property type="molecule type" value="Genomic_DNA"/>
</dbReference>
<keyword evidence="1" id="KW-0479">Metal-binding</keyword>
<reference evidence="8 9" key="1">
    <citation type="submission" date="2015-11" db="EMBL/GenBank/DDBJ databases">
        <title>The genome of Debaryomyces fabryi.</title>
        <authorList>
            <person name="Tafer H."/>
            <person name="Lopandic K."/>
        </authorList>
    </citation>
    <scope>NUCLEOTIDE SEQUENCE [LARGE SCALE GENOMIC DNA]</scope>
    <source>
        <strain evidence="8 9">CBS 789</strain>
    </source>
</reference>
<evidence type="ECO:0000256" key="1">
    <source>
        <dbReference type="ARBA" id="ARBA00022723"/>
    </source>
</evidence>
<dbReference type="GO" id="GO:0000981">
    <property type="term" value="F:DNA-binding transcription factor activity, RNA polymerase II-specific"/>
    <property type="evidence" value="ECO:0007669"/>
    <property type="project" value="UniProtKB-ARBA"/>
</dbReference>
<evidence type="ECO:0000259" key="7">
    <source>
        <dbReference type="PROSITE" id="PS50157"/>
    </source>
</evidence>
<evidence type="ECO:0000256" key="6">
    <source>
        <dbReference type="SAM" id="MobiDB-lite"/>
    </source>
</evidence>
<proteinExistence type="predicted"/>
<dbReference type="Proteomes" id="UP000054251">
    <property type="component" value="Unassembled WGS sequence"/>
</dbReference>
<feature type="compositionally biased region" description="Basic and acidic residues" evidence="6">
    <location>
        <begin position="25"/>
        <end position="45"/>
    </location>
</feature>
<dbReference type="AlphaFoldDB" id="A0A0V1PUN8"/>
<gene>
    <name evidence="8" type="ORF">AC631_04333</name>
</gene>
<dbReference type="GO" id="GO:0000976">
    <property type="term" value="F:transcription cis-regulatory region binding"/>
    <property type="evidence" value="ECO:0007669"/>
    <property type="project" value="UniProtKB-ARBA"/>
</dbReference>
<evidence type="ECO:0000313" key="8">
    <source>
        <dbReference type="EMBL" id="KRZ99925.1"/>
    </source>
</evidence>
<organism evidence="8 9">
    <name type="scientific">Debaryomyces fabryi</name>
    <dbReference type="NCBI Taxonomy" id="58627"/>
    <lineage>
        <taxon>Eukaryota</taxon>
        <taxon>Fungi</taxon>
        <taxon>Dikarya</taxon>
        <taxon>Ascomycota</taxon>
        <taxon>Saccharomycotina</taxon>
        <taxon>Pichiomycetes</taxon>
        <taxon>Debaryomycetaceae</taxon>
        <taxon>Debaryomyces</taxon>
    </lineage>
</organism>
<dbReference type="FunFam" id="3.30.160.60:FF:000201">
    <property type="entry name" value="C2H2 finger domain protein (Gli3)"/>
    <property type="match status" value="1"/>
</dbReference>
<dbReference type="PROSITE" id="PS50157">
    <property type="entry name" value="ZINC_FINGER_C2H2_2"/>
    <property type="match status" value="1"/>
</dbReference>
<dbReference type="PANTHER" id="PTHR19818">
    <property type="entry name" value="ZINC FINGER PROTEIN ZIC AND GLI"/>
    <property type="match status" value="1"/>
</dbReference>
<dbReference type="InterPro" id="IPR013087">
    <property type="entry name" value="Znf_C2H2_type"/>
</dbReference>
<dbReference type="InterPro" id="IPR036236">
    <property type="entry name" value="Znf_C2H2_sf"/>
</dbReference>
<dbReference type="SMART" id="SM00355">
    <property type="entry name" value="ZnF_C2H2"/>
    <property type="match status" value="3"/>
</dbReference>
<dbReference type="Gene3D" id="3.30.160.60">
    <property type="entry name" value="Classic Zinc Finger"/>
    <property type="match status" value="3"/>
</dbReference>
<dbReference type="GO" id="GO:0008270">
    <property type="term" value="F:zinc ion binding"/>
    <property type="evidence" value="ECO:0007669"/>
    <property type="project" value="UniProtKB-KW"/>
</dbReference>
<evidence type="ECO:0000256" key="4">
    <source>
        <dbReference type="ARBA" id="ARBA00022833"/>
    </source>
</evidence>
<dbReference type="PROSITE" id="PS00028">
    <property type="entry name" value="ZINC_FINGER_C2H2_1"/>
    <property type="match status" value="1"/>
</dbReference>
<sequence>MSDIKVEKEEDIPANDNDSMILELQEDKNVEVDGEHEHEHEEKSTSKNTNDDTNANTNTNSKKKKDNNMFVCKWVDCKKRNYPTLTSLVTHLSTTHLAHIAHLSPNTPVRYTCHWEGCSRYAMEQPSRFALISHCRTHTGEKPYFCPIPECEKHFTRSDALAKHVKGVHDLHLARDALALIKERIRKEKMAPITPDNDEFDEYEYLSIIDQDYDLRNPWWFSKNFVNTLANKDNSINAIYDQPFNTQQYKLANDRYHAYLENNEDEIMPSIEENESLDHMSQYNDELQRVAKAISSSYAEPENDSTTDIESTEDLEELKKIHNILKKELATATKINKIVSKQLSTSVKEKRRLWLMNQILLDGNVVIGLPDKAEEEINDENTKKVSLDKYDEEMLSESAKMLQ</sequence>
<dbReference type="Pfam" id="PF23561">
    <property type="entry name" value="zf-C2H2_15"/>
    <property type="match status" value="1"/>
</dbReference>
<accession>A0A0V1PUN8</accession>
<evidence type="ECO:0000256" key="3">
    <source>
        <dbReference type="ARBA" id="ARBA00022771"/>
    </source>
</evidence>
<evidence type="ECO:0000313" key="9">
    <source>
        <dbReference type="Proteomes" id="UP000054251"/>
    </source>
</evidence>
<comment type="caution">
    <text evidence="8">The sequence shown here is derived from an EMBL/GenBank/DDBJ whole genome shotgun (WGS) entry which is preliminary data.</text>
</comment>
<feature type="region of interest" description="Disordered" evidence="6">
    <location>
        <begin position="1"/>
        <end position="62"/>
    </location>
</feature>
<dbReference type="GO" id="GO:0045944">
    <property type="term" value="P:positive regulation of transcription by RNA polymerase II"/>
    <property type="evidence" value="ECO:0007669"/>
    <property type="project" value="UniProtKB-ARBA"/>
</dbReference>
<dbReference type="GO" id="GO:0005634">
    <property type="term" value="C:nucleus"/>
    <property type="evidence" value="ECO:0007669"/>
    <property type="project" value="UniProtKB-ARBA"/>
</dbReference>
<dbReference type="RefSeq" id="XP_015466028.1">
    <property type="nucleotide sequence ID" value="XM_015613162.1"/>
</dbReference>
<feature type="domain" description="C2H2-type" evidence="7">
    <location>
        <begin position="144"/>
        <end position="169"/>
    </location>
</feature>
<keyword evidence="9" id="KW-1185">Reference proteome</keyword>
<keyword evidence="4" id="KW-0862">Zinc</keyword>